<dbReference type="PANTHER" id="PTHR12526:SF637">
    <property type="entry name" value="GLYCOSYLTRANSFERASE EPSF-RELATED"/>
    <property type="match status" value="1"/>
</dbReference>
<feature type="domain" description="Glycosyl transferase family 1" evidence="1">
    <location>
        <begin position="181"/>
        <end position="356"/>
    </location>
</feature>
<accession>A0A482PRA6</accession>
<protein>
    <submittedName>
        <fullName evidence="2">Lipopolysaccharide N-acetylglucosaminyltransferase</fullName>
        <ecNumber evidence="2">2.4.1.56</ecNumber>
    </submittedName>
</protein>
<dbReference type="CDD" id="cd03801">
    <property type="entry name" value="GT4_PimA-like"/>
    <property type="match status" value="1"/>
</dbReference>
<reference evidence="2" key="1">
    <citation type="submission" date="2019-03" db="EMBL/GenBank/DDBJ databases">
        <title>Complete genome sequence of enteropathogenic Citrobacter rodentium strain DBS100.</title>
        <authorList>
            <person name="Popov G."/>
            <person name="Fiebig A."/>
            <person name="Shideler S."/>
            <person name="Coombes B."/>
            <person name="Savchenko A."/>
        </authorList>
    </citation>
    <scope>NUCLEOTIDE SEQUENCE</scope>
    <source>
        <strain evidence="2">DBS100</strain>
    </source>
</reference>
<evidence type="ECO:0000259" key="1">
    <source>
        <dbReference type="Pfam" id="PF00534"/>
    </source>
</evidence>
<proteinExistence type="predicted"/>
<gene>
    <name evidence="2" type="ORF">E2R62_17705</name>
</gene>
<name>A0A482PRA6_CITRO</name>
<dbReference type="NCBIfam" id="NF012028">
    <property type="entry name" value="PRK15484.1"/>
    <property type="match status" value="1"/>
</dbReference>
<dbReference type="Pfam" id="PF00534">
    <property type="entry name" value="Glycos_transf_1"/>
    <property type="match status" value="1"/>
</dbReference>
<dbReference type="SUPFAM" id="SSF53756">
    <property type="entry name" value="UDP-Glycosyltransferase/glycogen phosphorylase"/>
    <property type="match status" value="1"/>
</dbReference>
<dbReference type="GO" id="GO:0008917">
    <property type="term" value="F:lipopolysaccharide N-acetylglucosaminyltransferase activity"/>
    <property type="evidence" value="ECO:0007669"/>
    <property type="project" value="UniProtKB-EC"/>
</dbReference>
<dbReference type="EC" id="2.4.1.56" evidence="2"/>
<sequence>MINKIIFTVTPIFSIPPKGAAAVETWIYQVAKRTTIPTTIACIRNPGYPEYAKIDDGCDIHYIGFSRLYKRIFQKWTRIDPLPYSQRILNIKNKVAGSNDSVIIIHNSMKLYRQIRQRSPNANLVMHIHNAFEPEQLDRNAKIIVPSQFLKDFYEKRLPDAEVRIVPNGFCSSTYAENKTDNLRQQLGIDSADTVLLFAGRISPDKGCLPLLQAFEKMQEKQKNLKLVVVGDPYASKKGEKASYQKVVLETAEKIGPRCIMVGGQPPEKMHEYYRLADLVVVPSQVEEAFCMVAVEAMAAGKPVLASKKGGICEFVLDGSTGYHLAEPITVDSLIDDIGRVLDDEKRDEIAENARRYVFSKYSWESVTESFEKQIFSWFGSE</sequence>
<dbReference type="PANTHER" id="PTHR12526">
    <property type="entry name" value="GLYCOSYLTRANSFERASE"/>
    <property type="match status" value="1"/>
</dbReference>
<evidence type="ECO:0000313" key="2">
    <source>
        <dbReference type="EMBL" id="QBY30482.1"/>
    </source>
</evidence>
<dbReference type="Gene3D" id="3.40.50.2000">
    <property type="entry name" value="Glycogen Phosphorylase B"/>
    <property type="match status" value="1"/>
</dbReference>
<dbReference type="RefSeq" id="WP_012908136.1">
    <property type="nucleotide sequence ID" value="NZ_CAJTBI010000026.1"/>
</dbReference>
<organism evidence="2">
    <name type="scientific">Citrobacter rodentium</name>
    <dbReference type="NCBI Taxonomy" id="67825"/>
    <lineage>
        <taxon>Bacteria</taxon>
        <taxon>Pseudomonadati</taxon>
        <taxon>Pseudomonadota</taxon>
        <taxon>Gammaproteobacteria</taxon>
        <taxon>Enterobacterales</taxon>
        <taxon>Enterobacteriaceae</taxon>
        <taxon>Citrobacter</taxon>
    </lineage>
</organism>
<dbReference type="AlphaFoldDB" id="A0A482PRA6"/>
<dbReference type="InterPro" id="IPR001296">
    <property type="entry name" value="Glyco_trans_1"/>
</dbReference>
<keyword evidence="2" id="KW-0328">Glycosyltransferase</keyword>
<dbReference type="EMBL" id="CP038008">
    <property type="protein sequence ID" value="QBY30482.1"/>
    <property type="molecule type" value="Genomic_DNA"/>
</dbReference>
<keyword evidence="2" id="KW-0808">Transferase</keyword>
<dbReference type="OMA" id="SVHNEMF"/>